<accession>A0A5C2H4B0</accession>
<evidence type="ECO:0000256" key="2">
    <source>
        <dbReference type="ARBA" id="ARBA00022729"/>
    </source>
</evidence>
<feature type="domain" description="Imelysin-like" evidence="3">
    <location>
        <begin position="50"/>
        <end position="302"/>
    </location>
</feature>
<dbReference type="InterPro" id="IPR018976">
    <property type="entry name" value="Imelysin-like"/>
</dbReference>
<dbReference type="RefSeq" id="WP_130232738.1">
    <property type="nucleotide sequence ID" value="NZ_BMEF01000002.1"/>
</dbReference>
<dbReference type="KEGG" id="apai:APAC_0634"/>
<comment type="subcellular location">
    <subcellularLocation>
        <location evidence="1">Cell envelope</location>
    </subcellularLocation>
</comment>
<dbReference type="EMBL" id="CP035928">
    <property type="protein sequence ID" value="QEP33781.1"/>
    <property type="molecule type" value="Genomic_DNA"/>
</dbReference>
<protein>
    <submittedName>
        <fullName evidence="4">Peptidase, M75 family</fullName>
    </submittedName>
</protein>
<organism evidence="4 5">
    <name type="scientific">Malaciobacter pacificus</name>
    <dbReference type="NCBI Taxonomy" id="1080223"/>
    <lineage>
        <taxon>Bacteria</taxon>
        <taxon>Pseudomonadati</taxon>
        <taxon>Campylobacterota</taxon>
        <taxon>Epsilonproteobacteria</taxon>
        <taxon>Campylobacterales</taxon>
        <taxon>Arcobacteraceae</taxon>
        <taxon>Malaciobacter</taxon>
    </lineage>
</organism>
<dbReference type="AlphaFoldDB" id="A0A5C2H4B0"/>
<evidence type="ECO:0000313" key="5">
    <source>
        <dbReference type="Proteomes" id="UP000322726"/>
    </source>
</evidence>
<reference evidence="5" key="1">
    <citation type="submission" date="2019-09" db="EMBL/GenBank/DDBJ databases">
        <title>Complete genome sequencing of four Arcobacter species reveals a diverse suite of mobile elements.</title>
        <authorList>
            <person name="On S.L.W."/>
            <person name="Miller W.G."/>
            <person name="Biggs P."/>
            <person name="Cornelius A."/>
            <person name="Vandamme P."/>
        </authorList>
    </citation>
    <scope>NUCLEOTIDE SEQUENCE [LARGE SCALE GENOMIC DNA]</scope>
    <source>
        <strain evidence="5">LMG 26638</strain>
    </source>
</reference>
<dbReference type="GO" id="GO:0030313">
    <property type="term" value="C:cell envelope"/>
    <property type="evidence" value="ECO:0007669"/>
    <property type="project" value="UniProtKB-SubCell"/>
</dbReference>
<dbReference type="OrthoDB" id="5365401at2"/>
<dbReference type="Gene3D" id="1.20.1420.20">
    <property type="entry name" value="M75 peptidase, HXXE motif"/>
    <property type="match status" value="1"/>
</dbReference>
<dbReference type="InterPro" id="IPR038352">
    <property type="entry name" value="Imelysin_sf"/>
</dbReference>
<reference evidence="4 5" key="2">
    <citation type="submission" date="2019-09" db="EMBL/GenBank/DDBJ databases">
        <title>Complete genome sequencing of four Arcobacter species reveals a diverse suite of mobile elements.</title>
        <authorList>
            <person name="Miller W.G."/>
            <person name="Yee E."/>
            <person name="Bono J.L."/>
        </authorList>
    </citation>
    <scope>NUCLEOTIDE SEQUENCE [LARGE SCALE GENOMIC DNA]</scope>
    <source>
        <strain evidence="4 5">LMG 26638</strain>
    </source>
</reference>
<keyword evidence="2" id="KW-0732">Signal</keyword>
<name>A0A5C2H4B0_9BACT</name>
<dbReference type="Pfam" id="PF09375">
    <property type="entry name" value="Peptidase_M75"/>
    <property type="match status" value="1"/>
</dbReference>
<evidence type="ECO:0000256" key="1">
    <source>
        <dbReference type="ARBA" id="ARBA00004196"/>
    </source>
</evidence>
<keyword evidence="5" id="KW-1185">Reference proteome</keyword>
<evidence type="ECO:0000259" key="3">
    <source>
        <dbReference type="Pfam" id="PF09375"/>
    </source>
</evidence>
<dbReference type="Proteomes" id="UP000322726">
    <property type="component" value="Chromosome"/>
</dbReference>
<sequence length="314" mass="36054">MKKIFVFMFLNLGILFAQDRAFTSILKNVSIVDVNEAIKNAQNLEKSFSKDDFTKFVQSWKEVETMYFGGDIDENYIDTPRYIDVFHNLKEDLSAQMQRVIESKDEPNIALFKNSFKTINALEYILYNDKEITQREKELAKAVIANIISHLNDIKEVYTNYLNGQQKEEAWENAVVLNTLIASTYKLKEWRIGDPAGFTAKYKNDLDNTRGEYFLSQNSFNAIKAIVNAHEEVVGNKSYYNFASMAKHSDAKNEIKEVHVAIEEIKIALSKIKKDDFKNAQELYKAVSNLHNAYYLSLTTQLSVTAKILDADGD</sequence>
<reference evidence="4 5" key="3">
    <citation type="submission" date="2019-09" db="EMBL/GenBank/DDBJ databases">
        <title>Taxonomic note: a critical rebuttal of the proposed division of the genus Arcobacter into six genera, emended descriptions of Arcobacter anaerophilus and the genus Arcobacter, and an assessment of genus-level boundaries for Epsilonproteobacteria using in silico genomic comparator tools.</title>
        <authorList>
            <person name="On S.L.W."/>
            <person name="Miller W.G."/>
            <person name="Biggs P."/>
            <person name="Cornelius A."/>
            <person name="Vandamme P."/>
        </authorList>
    </citation>
    <scope>NUCLEOTIDE SEQUENCE [LARGE SCALE GENOMIC DNA]</scope>
    <source>
        <strain evidence="4 5">LMG 26638</strain>
    </source>
</reference>
<gene>
    <name evidence="4" type="ORF">APAC_0634</name>
</gene>
<evidence type="ECO:0000313" key="4">
    <source>
        <dbReference type="EMBL" id="QEP33781.1"/>
    </source>
</evidence>
<proteinExistence type="predicted"/>